<dbReference type="GO" id="GO:0008270">
    <property type="term" value="F:zinc ion binding"/>
    <property type="evidence" value="ECO:0007669"/>
    <property type="project" value="UniProtKB-UniRule"/>
</dbReference>
<dbReference type="Proteomes" id="UP000526184">
    <property type="component" value="Unassembled WGS sequence"/>
</dbReference>
<comment type="pathway">
    <text evidence="6">Glycan metabolism; pectin degradation; 2-dehydro-3-deoxy-D-gluconate from pectin: step 4/5.</text>
</comment>
<comment type="cofactor">
    <cofactor evidence="6">
        <name>Zn(2+)</name>
        <dbReference type="ChEBI" id="CHEBI:29105"/>
    </cofactor>
    <text evidence="6">Binds 1 zinc ion per subunit.</text>
</comment>
<dbReference type="RefSeq" id="WP_067322645.1">
    <property type="nucleotide sequence ID" value="NZ_CBCRWS010000011.1"/>
</dbReference>
<dbReference type="InterPro" id="IPR014710">
    <property type="entry name" value="RmlC-like_jellyroll"/>
</dbReference>
<dbReference type="PANTHER" id="PTHR38461:SF1">
    <property type="entry name" value="4-DEOXY-L-THREO-5-HEXOSULOSE-URONATE KETOL-ISOMERASE"/>
    <property type="match status" value="1"/>
</dbReference>
<name>A0A7Z0T6U7_9FUSO</name>
<evidence type="ECO:0000256" key="5">
    <source>
        <dbReference type="ARBA" id="ARBA00023235"/>
    </source>
</evidence>
<dbReference type="NCBIfam" id="NF002091">
    <property type="entry name" value="PRK00924.1"/>
    <property type="match status" value="1"/>
</dbReference>
<sequence>MKLEVRYSVHPRDMKKYDTKELREKFLIEEVFVEDTVNLIYSHDDRMITGGVKPVNKEVVLGEVKALGTDFFLQRREIGLINVGGKGKVIIDGTTYEMNNKDGLYIGMGNKEIIFTSDNNDTPAKYYIVSAPAHKEYPIVKIDIEKANPVKLGALETSNERTIYKYVDPSVCESCQLLMGMTMLEKGSIWNTMPAHTHDRRMETYFYFDMEENTRVFHLLGETNETRHLVMKNEQATISPSWSIHAGAGTGSYTFIWSMAGENQNYADMDLVPMSELK</sequence>
<reference evidence="7 8" key="1">
    <citation type="submission" date="2020-05" db="EMBL/GenBank/DDBJ databases">
        <title>Streptobacillus felis strain LHL191014123.</title>
        <authorList>
            <person name="Fawzy A."/>
            <person name="Rau J."/>
            <person name="Risse K."/>
            <person name="Schauerte N."/>
            <person name="Geiger C."/>
            <person name="Blom J."/>
            <person name="Imirzalioglu C."/>
            <person name="Falgenhauer J."/>
            <person name="Bach A."/>
            <person name="Herden C."/>
            <person name="Eisenberg T."/>
        </authorList>
    </citation>
    <scope>NUCLEOTIDE SEQUENCE [LARGE SCALE GENOMIC DNA]</scope>
    <source>
        <strain evidence="7 8">LHL191014123</strain>
    </source>
</reference>
<dbReference type="GO" id="GO:0042840">
    <property type="term" value="P:D-glucuronate catabolic process"/>
    <property type="evidence" value="ECO:0007669"/>
    <property type="project" value="TreeGrafter"/>
</dbReference>
<feature type="binding site" evidence="6">
    <location>
        <position position="203"/>
    </location>
    <ligand>
        <name>Zn(2+)</name>
        <dbReference type="ChEBI" id="CHEBI:29105"/>
    </ligand>
</feature>
<keyword evidence="4 6" id="KW-0862">Zinc</keyword>
<evidence type="ECO:0000256" key="1">
    <source>
        <dbReference type="ARBA" id="ARBA00000552"/>
    </source>
</evidence>
<dbReference type="AlphaFoldDB" id="A0A7Z0T6U7"/>
<dbReference type="SUPFAM" id="SSF51182">
    <property type="entry name" value="RmlC-like cupins"/>
    <property type="match status" value="1"/>
</dbReference>
<dbReference type="UniPathway" id="UPA00545">
    <property type="reaction ID" value="UER00826"/>
</dbReference>
<comment type="function">
    <text evidence="6">Catalyzes the isomerization of 5-dehydro-4-deoxy-D-glucuronate to 3-deoxy-D-glycero-2,5-hexodiulosonate.</text>
</comment>
<dbReference type="PIRSF" id="PIRSF006625">
    <property type="entry name" value="KduI"/>
    <property type="match status" value="1"/>
</dbReference>
<dbReference type="CDD" id="cd20294">
    <property type="entry name" value="cupin_KduI_N"/>
    <property type="match status" value="1"/>
</dbReference>
<evidence type="ECO:0000256" key="3">
    <source>
        <dbReference type="ARBA" id="ARBA00022723"/>
    </source>
</evidence>
<dbReference type="EC" id="5.3.1.17" evidence="6"/>
<keyword evidence="8" id="KW-1185">Reference proteome</keyword>
<evidence type="ECO:0000313" key="7">
    <source>
        <dbReference type="EMBL" id="NYV27606.1"/>
    </source>
</evidence>
<protein>
    <recommendedName>
        <fullName evidence="6">4-deoxy-L-threo-5-hexosulose-uronate ketol-isomerase</fullName>
        <ecNumber evidence="6">5.3.1.17</ecNumber>
    </recommendedName>
    <alternativeName>
        <fullName evidence="6">5-keto-4-deoxyuronate isomerase</fullName>
    </alternativeName>
    <alternativeName>
        <fullName evidence="6">DKI isomerase</fullName>
    </alternativeName>
</protein>
<feature type="binding site" evidence="6">
    <location>
        <position position="196"/>
    </location>
    <ligand>
        <name>Zn(2+)</name>
        <dbReference type="ChEBI" id="CHEBI:29105"/>
    </ligand>
</feature>
<evidence type="ECO:0000256" key="4">
    <source>
        <dbReference type="ARBA" id="ARBA00022833"/>
    </source>
</evidence>
<dbReference type="OrthoDB" id="9770644at2"/>
<dbReference type="EMBL" id="JABMKT010000007">
    <property type="protein sequence ID" value="NYV27606.1"/>
    <property type="molecule type" value="Genomic_DNA"/>
</dbReference>
<evidence type="ECO:0000313" key="8">
    <source>
        <dbReference type="Proteomes" id="UP000526184"/>
    </source>
</evidence>
<evidence type="ECO:0000256" key="6">
    <source>
        <dbReference type="HAMAP-Rule" id="MF_00687"/>
    </source>
</evidence>
<proteinExistence type="inferred from homology"/>
<dbReference type="PANTHER" id="PTHR38461">
    <property type="entry name" value="4-DEOXY-L-THREO-5-HEXOSULOSE-URONATE KETOL-ISOMERASE"/>
    <property type="match status" value="1"/>
</dbReference>
<dbReference type="InterPro" id="IPR011051">
    <property type="entry name" value="RmlC_Cupin_sf"/>
</dbReference>
<dbReference type="InterPro" id="IPR021120">
    <property type="entry name" value="KduI/IolB_isomerase"/>
</dbReference>
<feature type="binding site" evidence="6">
    <location>
        <position position="245"/>
    </location>
    <ligand>
        <name>Zn(2+)</name>
        <dbReference type="ChEBI" id="CHEBI:29105"/>
    </ligand>
</feature>
<dbReference type="HAMAP" id="MF_00687">
    <property type="entry name" value="KduI"/>
    <property type="match status" value="1"/>
</dbReference>
<dbReference type="InterPro" id="IPR027449">
    <property type="entry name" value="KduI_N"/>
</dbReference>
<comment type="similarity">
    <text evidence="2 6">Belongs to the KduI family.</text>
</comment>
<keyword evidence="3 6" id="KW-0479">Metal-binding</keyword>
<dbReference type="GO" id="GO:0019698">
    <property type="term" value="P:D-galacturonate catabolic process"/>
    <property type="evidence" value="ECO:0007669"/>
    <property type="project" value="TreeGrafter"/>
</dbReference>
<dbReference type="GO" id="GO:0008697">
    <property type="term" value="F:4-deoxy-L-threo-5-hexosulose-uronate ketol-isomerase activity"/>
    <property type="evidence" value="ECO:0007669"/>
    <property type="project" value="UniProtKB-UniRule"/>
</dbReference>
<accession>A0A7Z0T6U7</accession>
<dbReference type="InterPro" id="IPR007045">
    <property type="entry name" value="KduI"/>
</dbReference>
<evidence type="ECO:0000256" key="2">
    <source>
        <dbReference type="ARBA" id="ARBA00008086"/>
    </source>
</evidence>
<gene>
    <name evidence="6 7" type="primary">kduI</name>
    <name evidence="7" type="ORF">HP397_02020</name>
</gene>
<dbReference type="CDD" id="cd20491">
    <property type="entry name" value="cupin_KduI_C"/>
    <property type="match status" value="1"/>
</dbReference>
<dbReference type="Gene3D" id="2.60.120.10">
    <property type="entry name" value="Jelly Rolls"/>
    <property type="match status" value="1"/>
</dbReference>
<keyword evidence="5 6" id="KW-0413">Isomerase</keyword>
<organism evidence="7 8">
    <name type="scientific">Streptobacillus felis</name>
    <dbReference type="NCBI Taxonomy" id="1384509"/>
    <lineage>
        <taxon>Bacteria</taxon>
        <taxon>Fusobacteriati</taxon>
        <taxon>Fusobacteriota</taxon>
        <taxon>Fusobacteriia</taxon>
        <taxon>Fusobacteriales</taxon>
        <taxon>Leptotrichiaceae</taxon>
        <taxon>Streptobacillus</taxon>
    </lineage>
</organism>
<dbReference type="GO" id="GO:0045490">
    <property type="term" value="P:pectin catabolic process"/>
    <property type="evidence" value="ECO:0007669"/>
    <property type="project" value="UniProtKB-UniRule"/>
</dbReference>
<dbReference type="Pfam" id="PF04962">
    <property type="entry name" value="KduI"/>
    <property type="match status" value="1"/>
</dbReference>
<comment type="catalytic activity">
    <reaction evidence="1 6">
        <text>5-dehydro-4-deoxy-D-glucuronate = 3-deoxy-D-glycero-2,5-hexodiulosonate</text>
        <dbReference type="Rhea" id="RHEA:23896"/>
        <dbReference type="ChEBI" id="CHEBI:17117"/>
        <dbReference type="ChEBI" id="CHEBI:29071"/>
        <dbReference type="EC" id="5.3.1.17"/>
    </reaction>
</comment>
<comment type="caution">
    <text evidence="7">The sequence shown here is derived from an EMBL/GenBank/DDBJ whole genome shotgun (WGS) entry which is preliminary data.</text>
</comment>
<feature type="binding site" evidence="6">
    <location>
        <position position="198"/>
    </location>
    <ligand>
        <name>Zn(2+)</name>
        <dbReference type="ChEBI" id="CHEBI:29105"/>
    </ligand>
</feature>
<dbReference type="Gene3D" id="2.60.120.520">
    <property type="entry name" value="pectin degrading enzyme 5-keto 4- deoxyuronate isomerase, domain 1"/>
    <property type="match status" value="1"/>
</dbReference>